<comment type="caution">
    <text evidence="2">The sequence shown here is derived from an EMBL/GenBank/DDBJ whole genome shotgun (WGS) entry which is preliminary data.</text>
</comment>
<dbReference type="EMBL" id="JAWDIO010000002">
    <property type="protein sequence ID" value="MDU0353506.1"/>
    <property type="molecule type" value="Genomic_DNA"/>
</dbReference>
<feature type="signal peptide" evidence="1">
    <location>
        <begin position="1"/>
        <end position="24"/>
    </location>
</feature>
<evidence type="ECO:0008006" key="4">
    <source>
        <dbReference type="Google" id="ProtNLM"/>
    </source>
</evidence>
<evidence type="ECO:0000313" key="3">
    <source>
        <dbReference type="Proteomes" id="UP001247805"/>
    </source>
</evidence>
<accession>A0ABU3SU18</accession>
<dbReference type="Proteomes" id="UP001247805">
    <property type="component" value="Unassembled WGS sequence"/>
</dbReference>
<sequence>MSRFSLAIIVTCAVAMFCSPAVYANSESNVQFSGFARVVAGYLDDDSGRYLGYKNSVSLDKQSLLGLQLDYQFTNELGITAQVIGRTADTEDSGIEWLYLTYSPHKSLKFKLGRQRTPVFSYSDFSDVGFAYNWVTLPQQVYRQFMLPNYDGLHSQYDYVGKNISLSMEAYIGGLERDYDDFGQDINVDVDNFKGLVGTLGYNNWTFRASLHLGDIDINIAELDNFSDTLNLAGFAQSANSLSNEGKGEFYQFSAFYEDIDYFFRTELTKLNTELFYAPDTNGYFVSGGLNFYPFSVHLSFARDTSRYNEYLSEIPIGVNEQLDQLAYGYQAIVGQLHNNSTVSYTLGGRWDWQDNLAFKVEATLLKERDGYQGLFTTRKSDFDGEAMLYQLALEWVF</sequence>
<keyword evidence="3" id="KW-1185">Reference proteome</keyword>
<reference evidence="2 3" key="1">
    <citation type="submission" date="2023-10" db="EMBL/GenBank/DDBJ databases">
        <title>Glaciecola aquimarina strain GGW-M5 nov., isolated from a coastal seawater.</title>
        <authorList>
            <person name="Bayburt H."/>
            <person name="Kim J.M."/>
            <person name="Choi B.J."/>
            <person name="Jeon C.O."/>
        </authorList>
    </citation>
    <scope>NUCLEOTIDE SEQUENCE [LARGE SCALE GENOMIC DNA]</scope>
    <source>
        <strain evidence="2 3">KCTC 32108</strain>
    </source>
</reference>
<proteinExistence type="predicted"/>
<evidence type="ECO:0000256" key="1">
    <source>
        <dbReference type="SAM" id="SignalP"/>
    </source>
</evidence>
<gene>
    <name evidence="2" type="ORF">RS130_05805</name>
</gene>
<evidence type="ECO:0000313" key="2">
    <source>
        <dbReference type="EMBL" id="MDU0353506.1"/>
    </source>
</evidence>
<dbReference type="RefSeq" id="WP_316025173.1">
    <property type="nucleotide sequence ID" value="NZ_JAWDIO010000002.1"/>
</dbReference>
<keyword evidence="1" id="KW-0732">Signal</keyword>
<organism evidence="2 3">
    <name type="scientific">Paraglaciecola aquimarina</name>
    <dbReference type="NCBI Taxonomy" id="1235557"/>
    <lineage>
        <taxon>Bacteria</taxon>
        <taxon>Pseudomonadati</taxon>
        <taxon>Pseudomonadota</taxon>
        <taxon>Gammaproteobacteria</taxon>
        <taxon>Alteromonadales</taxon>
        <taxon>Alteromonadaceae</taxon>
        <taxon>Paraglaciecola</taxon>
    </lineage>
</organism>
<feature type="chain" id="PRO_5045686021" description="Porin domain-containing protein" evidence="1">
    <location>
        <begin position="25"/>
        <end position="398"/>
    </location>
</feature>
<protein>
    <recommendedName>
        <fullName evidence="4">Porin domain-containing protein</fullName>
    </recommendedName>
</protein>
<dbReference type="SUPFAM" id="SSF56935">
    <property type="entry name" value="Porins"/>
    <property type="match status" value="1"/>
</dbReference>
<name>A0ABU3SU18_9ALTE</name>